<feature type="region of interest" description="Disordered" evidence="6">
    <location>
        <begin position="837"/>
        <end position="859"/>
    </location>
</feature>
<feature type="compositionally biased region" description="Low complexity" evidence="6">
    <location>
        <begin position="362"/>
        <end position="375"/>
    </location>
</feature>
<feature type="compositionally biased region" description="Low complexity" evidence="6">
    <location>
        <begin position="554"/>
        <end position="577"/>
    </location>
</feature>
<feature type="compositionally biased region" description="Gly residues" evidence="6">
    <location>
        <begin position="345"/>
        <end position="361"/>
    </location>
</feature>
<feature type="region of interest" description="Disordered" evidence="6">
    <location>
        <begin position="1322"/>
        <end position="1341"/>
    </location>
</feature>
<evidence type="ECO:0000256" key="5">
    <source>
        <dbReference type="ARBA" id="ARBA00022801"/>
    </source>
</evidence>
<evidence type="ECO:0000256" key="6">
    <source>
        <dbReference type="SAM" id="MobiDB-lite"/>
    </source>
</evidence>
<evidence type="ECO:0000256" key="1">
    <source>
        <dbReference type="ARBA" id="ARBA00005234"/>
    </source>
</evidence>
<dbReference type="InterPro" id="IPR038765">
    <property type="entry name" value="Papain-like_cys_pep_sf"/>
</dbReference>
<feature type="region of interest" description="Disordered" evidence="6">
    <location>
        <begin position="345"/>
        <end position="409"/>
    </location>
</feature>
<feature type="compositionally biased region" description="Pro residues" evidence="6">
    <location>
        <begin position="171"/>
        <end position="189"/>
    </location>
</feature>
<evidence type="ECO:0000256" key="2">
    <source>
        <dbReference type="ARBA" id="ARBA00022553"/>
    </source>
</evidence>
<feature type="domain" description="Ubiquitin-like protease family profile" evidence="7">
    <location>
        <begin position="1157"/>
        <end position="1442"/>
    </location>
</feature>
<evidence type="ECO:0000259" key="7">
    <source>
        <dbReference type="PROSITE" id="PS50600"/>
    </source>
</evidence>
<feature type="region of interest" description="Disordered" evidence="6">
    <location>
        <begin position="80"/>
        <end position="109"/>
    </location>
</feature>
<feature type="compositionally biased region" description="Basic and acidic residues" evidence="6">
    <location>
        <begin position="1516"/>
        <end position="1534"/>
    </location>
</feature>
<evidence type="ECO:0000256" key="3">
    <source>
        <dbReference type="ARBA" id="ARBA00022670"/>
    </source>
</evidence>
<dbReference type="InterPro" id="IPR003653">
    <property type="entry name" value="Peptidase_C48_C"/>
</dbReference>
<feature type="region of interest" description="Disordered" evidence="6">
    <location>
        <begin position="757"/>
        <end position="803"/>
    </location>
</feature>
<dbReference type="PROSITE" id="PS50600">
    <property type="entry name" value="ULP_PROTEASE"/>
    <property type="match status" value="1"/>
</dbReference>
<feature type="region of interest" description="Disordered" evidence="6">
    <location>
        <begin position="879"/>
        <end position="945"/>
    </location>
</feature>
<feature type="compositionally biased region" description="Acidic residues" evidence="6">
    <location>
        <begin position="1329"/>
        <end position="1341"/>
    </location>
</feature>
<feature type="compositionally biased region" description="Low complexity" evidence="6">
    <location>
        <begin position="93"/>
        <end position="107"/>
    </location>
</feature>
<feature type="region of interest" description="Disordered" evidence="6">
    <location>
        <begin position="1508"/>
        <end position="1536"/>
    </location>
</feature>
<feature type="region of interest" description="Disordered" evidence="6">
    <location>
        <begin position="530"/>
        <end position="580"/>
    </location>
</feature>
<dbReference type="Proteomes" id="UP001153292">
    <property type="component" value="Chromosome 9"/>
</dbReference>
<feature type="compositionally biased region" description="Low complexity" evidence="6">
    <location>
        <begin position="761"/>
        <end position="778"/>
    </location>
</feature>
<evidence type="ECO:0000313" key="9">
    <source>
        <dbReference type="Proteomes" id="UP001153292"/>
    </source>
</evidence>
<gene>
    <name evidence="8" type="ORF">CHILSU_LOCUS11158</name>
</gene>
<evidence type="ECO:0000313" key="8">
    <source>
        <dbReference type="EMBL" id="CAH0407755.1"/>
    </source>
</evidence>
<feature type="region of interest" description="Disordered" evidence="6">
    <location>
        <begin position="632"/>
        <end position="680"/>
    </location>
</feature>
<name>A0ABN8BI57_CHISP</name>
<keyword evidence="9" id="KW-1185">Reference proteome</keyword>
<feature type="compositionally biased region" description="Low complexity" evidence="6">
    <location>
        <begin position="190"/>
        <end position="199"/>
    </location>
</feature>
<evidence type="ECO:0000256" key="4">
    <source>
        <dbReference type="ARBA" id="ARBA00022786"/>
    </source>
</evidence>
<keyword evidence="5" id="KW-0378">Hydrolase</keyword>
<feature type="compositionally biased region" description="Polar residues" evidence="6">
    <location>
        <begin position="780"/>
        <end position="798"/>
    </location>
</feature>
<organism evidence="8 9">
    <name type="scientific">Chilo suppressalis</name>
    <name type="common">Asiatic rice borer moth</name>
    <dbReference type="NCBI Taxonomy" id="168631"/>
    <lineage>
        <taxon>Eukaryota</taxon>
        <taxon>Metazoa</taxon>
        <taxon>Ecdysozoa</taxon>
        <taxon>Arthropoda</taxon>
        <taxon>Hexapoda</taxon>
        <taxon>Insecta</taxon>
        <taxon>Pterygota</taxon>
        <taxon>Neoptera</taxon>
        <taxon>Endopterygota</taxon>
        <taxon>Lepidoptera</taxon>
        <taxon>Glossata</taxon>
        <taxon>Ditrysia</taxon>
        <taxon>Pyraloidea</taxon>
        <taxon>Crambidae</taxon>
        <taxon>Crambinae</taxon>
        <taxon>Chilo</taxon>
    </lineage>
</organism>
<feature type="compositionally biased region" description="Low complexity" evidence="6">
    <location>
        <begin position="392"/>
        <end position="409"/>
    </location>
</feature>
<keyword evidence="3" id="KW-0645">Protease</keyword>
<keyword evidence="4" id="KW-0833">Ubl conjugation pathway</keyword>
<proteinExistence type="inferred from homology"/>
<sequence length="1680" mass="188871">MAQFYQIVGQGPSLTLEDLQRYCPNICLDGIIVNQDEQQYAQQQVVVQQADQPNDIIVSEGVQQQLVVGDGLQYQQQYIIRHEPPPPPPPGPEFQQQQTQQQTQHQQALHRHQVYYTSDLPVDAQVVLQQAQQIIDASLQTQMQQASPQRPQHLVSPAHVLSQPTVIHPGQQPPPQPPPPPPPPPPPQHTPQQTQQQQQMSRASPQLIQHLQQQHQQQLHLQQQLQQQQLQHQLQQQQHQHMQSQQIPHQQVVMHAAYINQTGTPTRQAPPRLLNQALANPGSVTLVRTPVRTVRPRRPAARSPMAASPMQAPTRLLNPQIPQSQVGSPVVGVGVNSGAIRGSVAGAGRGAGAGVTAGGARSGAARTPRPASPRVLNSHAAHAQHRPPRPRTPLLQQPQHQLQPQVLSQQVHQQQLNQLKLASHQQQILISQQNQNHPTRIITQQGTIVNTQNLTQQLAQHAVAQTSQNNGPMPQQNTLAVQQRASPHPQQVQQQVKKVVVQPNNANDMDDLEESITAAILTKHTVNENMNSPQQFHTPPPPLRQSHPGTPVPQQHQQLTFSSQQNYQQQQVAYDQSHIQQHPQTLSQLLMEPDSLEEERQVVTLTNGQRITLAEYKRMQQPARTAVQQQVRETGRQTLVRSKEQPRPVQRVTPMQTQPALQHDNNEVPSGPSEQQSEPQSAKMLIFLQNGEQRLITFTLPKESCTLQEVLEQVNVPFSEDTHIQCMQNTSSEIDYFVSVGSTTRIEEMLENHPMLVGDLSSRSSPSVMPQQQSSEMSTPEKSSCPDNVSNSPESPGQRSPPPRYVDGMLALCKSCGYTGFDFSRCQRCKRVFTEEPKSVPIASKKAEQKKKEPEKTTVEKPNICGEGIKLNLLKTTMKTVNNKTPVQEKKQPRVRKPRGKQPDPEPVILTLSSDEEDSNSSMLSNQHEHSISMKEPSLSEIEGGTPDSGIGMDHDDHSRDEILPALPGIVTSLNCRTIRIGSYRYTPKEKVYISHKGIKIVAPSLKNESKDVALQIQLKEVVRILVHFGKGLPIIFLYTMSKCGAYIRKVLDMSEDSGPYYNPMSKIDPYKRITLLPDAISEEAKVTFKSLFGKVMDELNAREANDILVRTCPKESNNVTKMATRSLSASSTSGAKSSNPAEIRQILIYPPGKGGIPINTEDYMCLAQDQFLNDVIIDFYLKHLVHDVLTPSQREKTHIFSTFFYKRLTTKPSKVNKSSNPHEWDSSLTPAQKRHARVKTWTKNVNIFDKDYIVVPINENCHWFVAIICFPSQDGCRSMIDNRTVTPQEIKKRERRSSMQIGNTTITPLTKQEQLTLSCDSDNLSERDEAEAEESDLDMQCDTDEEDAEKTVVEKKPDIPIVGKTEPIKQPCILIFDSLAGASRSRVVATLRDYLTCEFQAKISQHKIFNKDNIKGSCPKIPQQNNFTDCGLYLLQYVEHFFKHPILDYSLPIKQLANWFDEIVVTRKREEISILLKTLMHKYNPESHLTLPDITFPTLNGKLIETEDQQEEGSDGDKGNSSKSNKTDGKDSDAPTLTFVKQIPVGDILVKRNFADSTDTIHLRKTIRLSSDAEHRSMVQIKQEFLKKGDNENQILIPIKLHTSDLVKDIQNTLIVNKNNKTIGDKKHGVHNQNITGLNCNRQNVSESDSNSFLKSRRVNKLEDVMNESNNKKFKRNEC</sequence>
<dbReference type="PANTHER" id="PTHR46896:SF3">
    <property type="entry name" value="FI06413P-RELATED"/>
    <property type="match status" value="1"/>
</dbReference>
<dbReference type="EMBL" id="OU963902">
    <property type="protein sequence ID" value="CAH0407755.1"/>
    <property type="molecule type" value="Genomic_DNA"/>
</dbReference>
<feature type="region of interest" description="Disordered" evidence="6">
    <location>
        <begin position="460"/>
        <end position="482"/>
    </location>
</feature>
<keyword evidence="2" id="KW-0597">Phosphoprotein</keyword>
<dbReference type="InterPro" id="IPR051947">
    <property type="entry name" value="Sentrin-specific_protease"/>
</dbReference>
<dbReference type="PANTHER" id="PTHR46896">
    <property type="entry name" value="SENTRIN-SPECIFIC PROTEASE"/>
    <property type="match status" value="1"/>
</dbReference>
<feature type="compositionally biased region" description="Basic and acidic residues" evidence="6">
    <location>
        <begin position="845"/>
        <end position="859"/>
    </location>
</feature>
<dbReference type="Gene3D" id="3.40.395.10">
    <property type="entry name" value="Adenoviral Proteinase, Chain A"/>
    <property type="match status" value="1"/>
</dbReference>
<protein>
    <recommendedName>
        <fullName evidence="7">Ubiquitin-like protease family profile domain-containing protein</fullName>
    </recommendedName>
</protein>
<feature type="compositionally biased region" description="Low complexity" evidence="6">
    <location>
        <begin position="667"/>
        <end position="680"/>
    </location>
</feature>
<comment type="similarity">
    <text evidence="1">Belongs to the peptidase C48 family.</text>
</comment>
<reference evidence="8" key="1">
    <citation type="submission" date="2021-12" db="EMBL/GenBank/DDBJ databases">
        <authorList>
            <person name="King R."/>
        </authorList>
    </citation>
    <scope>NUCLEOTIDE SEQUENCE</scope>
</reference>
<dbReference type="SUPFAM" id="SSF54001">
    <property type="entry name" value="Cysteine proteinases"/>
    <property type="match status" value="1"/>
</dbReference>
<feature type="region of interest" description="Disordered" evidence="6">
    <location>
        <begin position="164"/>
        <end position="214"/>
    </location>
</feature>
<accession>A0ABN8BI57</accession>
<dbReference type="Pfam" id="PF02902">
    <property type="entry name" value="Peptidase_C48"/>
    <property type="match status" value="1"/>
</dbReference>